<dbReference type="EMBL" id="JAOYFB010000037">
    <property type="protein sequence ID" value="KAK4022968.1"/>
    <property type="molecule type" value="Genomic_DNA"/>
</dbReference>
<keyword evidence="2" id="KW-1185">Reference proteome</keyword>
<dbReference type="Proteomes" id="UP001234178">
    <property type="component" value="Unassembled WGS sequence"/>
</dbReference>
<evidence type="ECO:0000313" key="1">
    <source>
        <dbReference type="EMBL" id="KAK4022968.1"/>
    </source>
</evidence>
<organism evidence="1 2">
    <name type="scientific">Daphnia magna</name>
    <dbReference type="NCBI Taxonomy" id="35525"/>
    <lineage>
        <taxon>Eukaryota</taxon>
        <taxon>Metazoa</taxon>
        <taxon>Ecdysozoa</taxon>
        <taxon>Arthropoda</taxon>
        <taxon>Crustacea</taxon>
        <taxon>Branchiopoda</taxon>
        <taxon>Diplostraca</taxon>
        <taxon>Cladocera</taxon>
        <taxon>Anomopoda</taxon>
        <taxon>Daphniidae</taxon>
        <taxon>Daphnia</taxon>
    </lineage>
</organism>
<protein>
    <submittedName>
        <fullName evidence="1">Uncharacterized protein</fullName>
    </submittedName>
</protein>
<comment type="caution">
    <text evidence="1">The sequence shown here is derived from an EMBL/GenBank/DDBJ whole genome shotgun (WGS) entry which is preliminary data.</text>
</comment>
<sequence>MVLSYNEKKKRKISAVIRNKVEKMRYCTLSISTIIAHCMNPAFVKPIIFVPLSKRRQTWQDQDRVIDRLRETEIAKTRHQASQINYR</sequence>
<accession>A0ABR0ACV5</accession>
<reference evidence="1 2" key="1">
    <citation type="journal article" date="2023" name="Nucleic Acids Res.">
        <title>The hologenome of Daphnia magna reveals possible DNA methylation and microbiome-mediated evolution of the host genome.</title>
        <authorList>
            <person name="Chaturvedi A."/>
            <person name="Li X."/>
            <person name="Dhandapani V."/>
            <person name="Marshall H."/>
            <person name="Kissane S."/>
            <person name="Cuenca-Cambronero M."/>
            <person name="Asole G."/>
            <person name="Calvet F."/>
            <person name="Ruiz-Romero M."/>
            <person name="Marangio P."/>
            <person name="Guigo R."/>
            <person name="Rago D."/>
            <person name="Mirbahai L."/>
            <person name="Eastwood N."/>
            <person name="Colbourne J.K."/>
            <person name="Zhou J."/>
            <person name="Mallon E."/>
            <person name="Orsini L."/>
        </authorList>
    </citation>
    <scope>NUCLEOTIDE SEQUENCE [LARGE SCALE GENOMIC DNA]</scope>
    <source>
        <strain evidence="1">LRV0_1</strain>
    </source>
</reference>
<gene>
    <name evidence="1" type="ORF">OUZ56_008410</name>
</gene>
<evidence type="ECO:0000313" key="2">
    <source>
        <dbReference type="Proteomes" id="UP001234178"/>
    </source>
</evidence>
<name>A0ABR0ACV5_9CRUS</name>
<proteinExistence type="predicted"/>